<reference evidence="7 8" key="1">
    <citation type="journal article" date="2015" name="Genome Biol. Evol.">
        <title>Phylogenomic analyses indicate that early fungi evolved digesting cell walls of algal ancestors of land plants.</title>
        <authorList>
            <person name="Chang Y."/>
            <person name="Wang S."/>
            <person name="Sekimoto S."/>
            <person name="Aerts A.L."/>
            <person name="Choi C."/>
            <person name="Clum A."/>
            <person name="LaButti K.M."/>
            <person name="Lindquist E.A."/>
            <person name="Yee Ngan C."/>
            <person name="Ohm R.A."/>
            <person name="Salamov A.A."/>
            <person name="Grigoriev I.V."/>
            <person name="Spatafora J.W."/>
            <person name="Berbee M.L."/>
        </authorList>
    </citation>
    <scope>NUCLEOTIDE SEQUENCE [LARGE SCALE GENOMIC DNA]</scope>
    <source>
        <strain evidence="7 8">NRRL 28638</strain>
    </source>
</reference>
<organism evidence="7 8">
    <name type="scientific">Conidiobolus coronatus (strain ATCC 28846 / CBS 209.66 / NRRL 28638)</name>
    <name type="common">Delacroixia coronata</name>
    <dbReference type="NCBI Taxonomy" id="796925"/>
    <lineage>
        <taxon>Eukaryota</taxon>
        <taxon>Fungi</taxon>
        <taxon>Fungi incertae sedis</taxon>
        <taxon>Zoopagomycota</taxon>
        <taxon>Entomophthoromycotina</taxon>
        <taxon>Entomophthoromycetes</taxon>
        <taxon>Entomophthorales</taxon>
        <taxon>Ancylistaceae</taxon>
        <taxon>Conidiobolus</taxon>
    </lineage>
</organism>
<comment type="subcellular location">
    <subcellularLocation>
        <location evidence="1">Nucleus</location>
    </subcellularLocation>
</comment>
<evidence type="ECO:0000259" key="6">
    <source>
        <dbReference type="Pfam" id="PF23726"/>
    </source>
</evidence>
<feature type="domain" description="RSE1/DDB1/CPSF1 second beta-propeller" evidence="6">
    <location>
        <begin position="491"/>
        <end position="938"/>
    </location>
</feature>
<feature type="region of interest" description="Disordered" evidence="3">
    <location>
        <begin position="705"/>
        <end position="728"/>
    </location>
</feature>
<protein>
    <submittedName>
        <fullName evidence="7">Uncharacterized protein</fullName>
    </submittedName>
</protein>
<dbReference type="InterPro" id="IPR058543">
    <property type="entry name" value="Beta-prop_RSE1/DDB1/CPSF1_2nd"/>
</dbReference>
<dbReference type="Pfam" id="PF10433">
    <property type="entry name" value="Beta-prop_RSE1_1st"/>
    <property type="match status" value="1"/>
</dbReference>
<name>A0A137PHM3_CONC2</name>
<dbReference type="OMA" id="PMTKFKL"/>
<dbReference type="Pfam" id="PF23726">
    <property type="entry name" value="Beta-prop_RSE1_2nd"/>
    <property type="match status" value="1"/>
</dbReference>
<dbReference type="OrthoDB" id="6109at2759"/>
<dbReference type="InterPro" id="IPR018846">
    <property type="entry name" value="Beta-prop_RSE1/DDB1/CPSF1_1st"/>
</dbReference>
<evidence type="ECO:0000256" key="2">
    <source>
        <dbReference type="ARBA" id="ARBA00023242"/>
    </source>
</evidence>
<dbReference type="Gene3D" id="2.130.10.10">
    <property type="entry name" value="YVTN repeat-like/Quinoprotein amine dehydrogenase"/>
    <property type="match status" value="2"/>
</dbReference>
<dbReference type="InterPro" id="IPR015943">
    <property type="entry name" value="WD40/YVTN_repeat-like_dom_sf"/>
</dbReference>
<sequence length="1389" mass="156338">MFFLNQELISPTAINFVIKARLLGKESTQLITIKANIITIYDIVYKDKDKSKKTLELITQETLQGEVIGLNSVKLGLSNDRDLIVIAFKEAKCSILEFNLNMNKLCTLSMHYFERDEFKTHVMTQNIDCIDLKCNTERSCIAYQIYTHHLVILPFKTNEDLLFLKKMELEFDKKMKRIVDLCFLNDYNRPTIAILYEKDSSSIGSLYKADICSIIVISIDIHKQTHPVIFNVNGLPTHSLRLHPLRKPCGGFLLVTANSIIHIDQGHVGHTAMVNKFSKKTTHLKMSQVLSNNISLERSISISLDPQEIVFILKGGEIYRLGLRMDGKRLNRMIWELLGKSVPATSGIALDDSPRIFLGSELSKSCMIKFEKSHIRNVTVKQEKTDIFNHLKANDNTEVDVDLYGHDKPSQDSQQPKKMIKTDFDWEFKIEHEVSNLGPINDYAIGPSHHAIKDKKSENALIPHDILLCSGVGKYGSLNIVNQHIYPESGNSFSLPGCKGLWTLKSATEEMHDHLIISKSDRTLVLSSGDELQEIKAHKLYSQGPTIALGEFHSFRVFVQVYKTGLRLIDSRLNTLICSKTVARNRTADMWVSSASILEPYVLLHHQSGSVTLLKFNNEASELITIEPEFGDNQKKFQCGALFRGSTDLFVSNDQLIKSNSQLLNKRTDKSSSDLNNQNSSNDGARKLSAAEIEQEDLDLYGTGTVEDAKSTPTTNSPMQLSPRTDPDIDHVKPITSEIFLSLIDPSGNMQLFSLPSGELCALFPKISLVPTLLNQLESQAIGSTSVSSSDVDFNEIEFFNVEKKLYMILGSVTTEIFVYEFFLDRSLPIHSPWIADHPNKLATKLNRVSINYIPDIASETSQEANIKRFFPFENISGKSGVFILDKEPSWIIGNSQRGINRYPTHLPTDIVSFSSYNTSSCSNGFVYCTKSGNLKTSQLPSGFEYEFQWTHKTIPMDRNPQKITHHLGSNTYLLTSSDQQPFALVEDSTVQQNQDSNDPIEILTKFYDSNNPPPYLPTTSKYQLDLISPLTWKPVDTFEFNDNEIVSCICSADLETKQTQSGRKNYIVVGTIISMGEDLAIKGKLYVFDVIEVVPEPGKPETGHKLKKIAVIDAKGPVTALAHSQGYLFTGMGNKLIMRKFEDDTTLEGVAFFDLQVYITTITVCKNFLLVGDLYKSAWFLGFQHEPTKIILLGKDYHPCQVMSSEILIQNNIMNFLISDELGNDIVLSYNPNNLQSFSGNKLVFKGDFHTNRRVVKWMRIPAKSVESSDGEPSLTNTFYCLGVTLEGALIQTVPITETTFRRLSLLYNTMVNGIPNLAGLNPKSFRLISPQHRLHRNPVKGVIDGNYLNHLLNLDYTQQSKFIQLTGTTKISVLNNLKEIQTMTSHF</sequence>
<dbReference type="InterPro" id="IPR036322">
    <property type="entry name" value="WD40_repeat_dom_sf"/>
</dbReference>
<dbReference type="EMBL" id="KQ964423">
    <property type="protein sequence ID" value="KXN74431.1"/>
    <property type="molecule type" value="Genomic_DNA"/>
</dbReference>
<feature type="domain" description="RSE1/DDB1/CPSF1 first beta-propeller" evidence="5">
    <location>
        <begin position="13"/>
        <end position="382"/>
    </location>
</feature>
<dbReference type="InterPro" id="IPR004871">
    <property type="entry name" value="RSE1/DDB1/CPSF1_C"/>
</dbReference>
<feature type="compositionally biased region" description="Polar residues" evidence="3">
    <location>
        <begin position="711"/>
        <end position="723"/>
    </location>
</feature>
<evidence type="ECO:0000256" key="3">
    <source>
        <dbReference type="SAM" id="MobiDB-lite"/>
    </source>
</evidence>
<evidence type="ECO:0000259" key="4">
    <source>
        <dbReference type="Pfam" id="PF03178"/>
    </source>
</evidence>
<evidence type="ECO:0000259" key="5">
    <source>
        <dbReference type="Pfam" id="PF10433"/>
    </source>
</evidence>
<gene>
    <name evidence="7" type="ORF">CONCODRAFT_2439</name>
</gene>
<evidence type="ECO:0000313" key="8">
    <source>
        <dbReference type="Proteomes" id="UP000070444"/>
    </source>
</evidence>
<dbReference type="SUPFAM" id="SSF50978">
    <property type="entry name" value="WD40 repeat-like"/>
    <property type="match status" value="1"/>
</dbReference>
<feature type="compositionally biased region" description="Low complexity" evidence="3">
    <location>
        <begin position="673"/>
        <end position="683"/>
    </location>
</feature>
<dbReference type="Pfam" id="PF03178">
    <property type="entry name" value="CPSF_A"/>
    <property type="match status" value="1"/>
</dbReference>
<dbReference type="STRING" id="796925.A0A137PHM3"/>
<evidence type="ECO:0000256" key="1">
    <source>
        <dbReference type="ARBA" id="ARBA00004123"/>
    </source>
</evidence>
<dbReference type="GO" id="GO:0003676">
    <property type="term" value="F:nucleic acid binding"/>
    <property type="evidence" value="ECO:0007669"/>
    <property type="project" value="InterPro"/>
</dbReference>
<feature type="domain" description="RSE1/DDB1/CPSF1 C-terminal" evidence="4">
    <location>
        <begin position="1022"/>
        <end position="1353"/>
    </location>
</feature>
<keyword evidence="2" id="KW-0539">Nucleus</keyword>
<accession>A0A137PHM3</accession>
<feature type="region of interest" description="Disordered" evidence="3">
    <location>
        <begin position="667"/>
        <end position="686"/>
    </location>
</feature>
<dbReference type="GO" id="GO:0005634">
    <property type="term" value="C:nucleus"/>
    <property type="evidence" value="ECO:0007669"/>
    <property type="project" value="UniProtKB-SubCell"/>
</dbReference>
<proteinExistence type="predicted"/>
<keyword evidence="8" id="KW-1185">Reference proteome</keyword>
<dbReference type="PANTHER" id="PTHR10644">
    <property type="entry name" value="DNA REPAIR/RNA PROCESSING CPSF FAMILY"/>
    <property type="match status" value="1"/>
</dbReference>
<dbReference type="Proteomes" id="UP000070444">
    <property type="component" value="Unassembled WGS sequence"/>
</dbReference>
<evidence type="ECO:0000313" key="7">
    <source>
        <dbReference type="EMBL" id="KXN74431.1"/>
    </source>
</evidence>
<dbReference type="InterPro" id="IPR050358">
    <property type="entry name" value="RSE1/DDB1/CFT1"/>
</dbReference>